<feature type="region of interest" description="Disordered" evidence="1">
    <location>
        <begin position="1706"/>
        <end position="1728"/>
    </location>
</feature>
<feature type="compositionally biased region" description="Low complexity" evidence="1">
    <location>
        <begin position="3632"/>
        <end position="3646"/>
    </location>
</feature>
<dbReference type="SUPFAM" id="SSF51905">
    <property type="entry name" value="FAD/NAD(P)-binding domain"/>
    <property type="match status" value="2"/>
</dbReference>
<feature type="region of interest" description="Disordered" evidence="1">
    <location>
        <begin position="2952"/>
        <end position="2981"/>
    </location>
</feature>
<feature type="compositionally biased region" description="Low complexity" evidence="1">
    <location>
        <begin position="547"/>
        <end position="565"/>
    </location>
</feature>
<feature type="region of interest" description="Disordered" evidence="1">
    <location>
        <begin position="1328"/>
        <end position="1437"/>
    </location>
</feature>
<feature type="compositionally biased region" description="Low complexity" evidence="1">
    <location>
        <begin position="2967"/>
        <end position="2980"/>
    </location>
</feature>
<feature type="region of interest" description="Disordered" evidence="1">
    <location>
        <begin position="3362"/>
        <end position="3383"/>
    </location>
</feature>
<evidence type="ECO:0000313" key="3">
    <source>
        <dbReference type="EMBL" id="PFH36418.1"/>
    </source>
</evidence>
<dbReference type="RefSeq" id="XP_029220427.1">
    <property type="nucleotide sequence ID" value="XM_029363061.1"/>
</dbReference>
<feature type="compositionally biased region" description="Basic and acidic residues" evidence="1">
    <location>
        <begin position="1400"/>
        <end position="1412"/>
    </location>
</feature>
<name>A0A2A9MD52_BESBE</name>
<dbReference type="Proteomes" id="UP000224006">
    <property type="component" value="Chromosome III"/>
</dbReference>
<feature type="compositionally biased region" description="Basic residues" evidence="1">
    <location>
        <begin position="2621"/>
        <end position="2638"/>
    </location>
</feature>
<dbReference type="EMBL" id="NWUJ01000003">
    <property type="protein sequence ID" value="PFH36418.1"/>
    <property type="molecule type" value="Genomic_DNA"/>
</dbReference>
<feature type="region of interest" description="Disordered" evidence="1">
    <location>
        <begin position="1745"/>
        <end position="1785"/>
    </location>
</feature>
<feature type="region of interest" description="Disordered" evidence="1">
    <location>
        <begin position="375"/>
        <end position="439"/>
    </location>
</feature>
<dbReference type="VEuPathDB" id="ToxoDB:BESB_046100"/>
<dbReference type="Pfam" id="PF01593">
    <property type="entry name" value="Amino_oxidase"/>
    <property type="match status" value="1"/>
</dbReference>
<feature type="compositionally biased region" description="Polar residues" evidence="1">
    <location>
        <begin position="1226"/>
        <end position="1242"/>
    </location>
</feature>
<feature type="compositionally biased region" description="Low complexity" evidence="1">
    <location>
        <begin position="860"/>
        <end position="869"/>
    </location>
</feature>
<dbReference type="InterPro" id="IPR011011">
    <property type="entry name" value="Znf_FYVE_PHD"/>
</dbReference>
<feature type="region of interest" description="Disordered" evidence="1">
    <location>
        <begin position="1"/>
        <end position="240"/>
    </location>
</feature>
<feature type="region of interest" description="Disordered" evidence="1">
    <location>
        <begin position="1491"/>
        <end position="1515"/>
    </location>
</feature>
<feature type="compositionally biased region" description="Polar residues" evidence="1">
    <location>
        <begin position="3746"/>
        <end position="3764"/>
    </location>
</feature>
<dbReference type="InterPro" id="IPR050281">
    <property type="entry name" value="Flavin_monoamine_oxidase"/>
</dbReference>
<comment type="caution">
    <text evidence="3">The sequence shown here is derived from an EMBL/GenBank/DDBJ whole genome shotgun (WGS) entry which is preliminary data.</text>
</comment>
<dbReference type="SUPFAM" id="SSF54373">
    <property type="entry name" value="FAD-linked reductases, C-terminal domain"/>
    <property type="match status" value="1"/>
</dbReference>
<feature type="region of interest" description="Disordered" evidence="1">
    <location>
        <begin position="2679"/>
        <end position="2821"/>
    </location>
</feature>
<dbReference type="Gene3D" id="3.50.50.60">
    <property type="entry name" value="FAD/NAD(P)-binding domain"/>
    <property type="match status" value="2"/>
</dbReference>
<feature type="domain" description="Amine oxidase" evidence="2">
    <location>
        <begin position="1859"/>
        <end position="2040"/>
    </location>
</feature>
<dbReference type="InterPro" id="IPR002937">
    <property type="entry name" value="Amino_oxidase"/>
</dbReference>
<feature type="compositionally biased region" description="Low complexity" evidence="1">
    <location>
        <begin position="3568"/>
        <end position="3578"/>
    </location>
</feature>
<evidence type="ECO:0000259" key="2">
    <source>
        <dbReference type="Pfam" id="PF01593"/>
    </source>
</evidence>
<feature type="region of interest" description="Disordered" evidence="1">
    <location>
        <begin position="938"/>
        <end position="961"/>
    </location>
</feature>
<feature type="region of interest" description="Disordered" evidence="1">
    <location>
        <begin position="808"/>
        <end position="877"/>
    </location>
</feature>
<feature type="compositionally biased region" description="Polar residues" evidence="1">
    <location>
        <begin position="2715"/>
        <end position="2725"/>
    </location>
</feature>
<feature type="compositionally biased region" description="Basic and acidic residues" evidence="1">
    <location>
        <begin position="2696"/>
        <end position="2711"/>
    </location>
</feature>
<feature type="compositionally biased region" description="Basic and acidic residues" evidence="1">
    <location>
        <begin position="1761"/>
        <end position="1771"/>
    </location>
</feature>
<feature type="compositionally biased region" description="Basic and acidic residues" evidence="1">
    <location>
        <begin position="2871"/>
        <end position="2880"/>
    </location>
</feature>
<feature type="compositionally biased region" description="Low complexity" evidence="1">
    <location>
        <begin position="1506"/>
        <end position="1515"/>
    </location>
</feature>
<dbReference type="OrthoDB" id="7777654at2759"/>
<feature type="region of interest" description="Disordered" evidence="1">
    <location>
        <begin position="1534"/>
        <end position="1560"/>
    </location>
</feature>
<feature type="region of interest" description="Disordered" evidence="1">
    <location>
        <begin position="3568"/>
        <end position="3647"/>
    </location>
</feature>
<feature type="compositionally biased region" description="Basic and acidic residues" evidence="1">
    <location>
        <begin position="3083"/>
        <end position="3094"/>
    </location>
</feature>
<feature type="region of interest" description="Disordered" evidence="1">
    <location>
        <begin position="3314"/>
        <end position="3336"/>
    </location>
</feature>
<gene>
    <name evidence="3" type="ORF">BESB_046100</name>
</gene>
<evidence type="ECO:0000256" key="1">
    <source>
        <dbReference type="SAM" id="MobiDB-lite"/>
    </source>
</evidence>
<proteinExistence type="predicted"/>
<feature type="compositionally biased region" description="Basic and acidic residues" evidence="1">
    <location>
        <begin position="821"/>
        <end position="840"/>
    </location>
</feature>
<feature type="compositionally biased region" description="Basic and acidic residues" evidence="1">
    <location>
        <begin position="2076"/>
        <end position="2091"/>
    </location>
</feature>
<feature type="compositionally biased region" description="Basic residues" evidence="1">
    <location>
        <begin position="2895"/>
        <end position="2912"/>
    </location>
</feature>
<feature type="compositionally biased region" description="Basic and acidic residues" evidence="1">
    <location>
        <begin position="486"/>
        <end position="503"/>
    </location>
</feature>
<dbReference type="SUPFAM" id="SSF57903">
    <property type="entry name" value="FYVE/PHD zinc finger"/>
    <property type="match status" value="1"/>
</dbReference>
<feature type="compositionally biased region" description="Low complexity" evidence="1">
    <location>
        <begin position="3198"/>
        <end position="3212"/>
    </location>
</feature>
<feature type="compositionally biased region" description="Basic and acidic residues" evidence="1">
    <location>
        <begin position="85"/>
        <end position="99"/>
    </location>
</feature>
<accession>A0A2A9MD52</accession>
<feature type="region of interest" description="Disordered" evidence="1">
    <location>
        <begin position="2376"/>
        <end position="2471"/>
    </location>
</feature>
<feature type="compositionally biased region" description="Acidic residues" evidence="1">
    <location>
        <begin position="3137"/>
        <end position="3146"/>
    </location>
</feature>
<feature type="compositionally biased region" description="Low complexity" evidence="1">
    <location>
        <begin position="1380"/>
        <end position="1391"/>
    </location>
</feature>
<feature type="compositionally biased region" description="Polar residues" evidence="1">
    <location>
        <begin position="3326"/>
        <end position="3335"/>
    </location>
</feature>
<dbReference type="PANTHER" id="PTHR10742">
    <property type="entry name" value="FLAVIN MONOAMINE OXIDASE"/>
    <property type="match status" value="1"/>
</dbReference>
<feature type="region of interest" description="Disordered" evidence="1">
    <location>
        <begin position="1162"/>
        <end position="1273"/>
    </location>
</feature>
<protein>
    <recommendedName>
        <fullName evidence="2">Amine oxidase domain-containing protein</fullName>
    </recommendedName>
</protein>
<feature type="compositionally biased region" description="Basic and acidic residues" evidence="1">
    <location>
        <begin position="58"/>
        <end position="76"/>
    </location>
</feature>
<feature type="region of interest" description="Disordered" evidence="1">
    <location>
        <begin position="2523"/>
        <end position="2643"/>
    </location>
</feature>
<feature type="region of interest" description="Disordered" evidence="1">
    <location>
        <begin position="2071"/>
        <end position="2109"/>
    </location>
</feature>
<feature type="compositionally biased region" description="Polar residues" evidence="1">
    <location>
        <begin position="938"/>
        <end position="957"/>
    </location>
</feature>
<feature type="compositionally biased region" description="Polar residues" evidence="1">
    <location>
        <begin position="3178"/>
        <end position="3187"/>
    </location>
</feature>
<feature type="compositionally biased region" description="Polar residues" evidence="1">
    <location>
        <begin position="3718"/>
        <end position="3730"/>
    </location>
</feature>
<feature type="region of interest" description="Disordered" evidence="1">
    <location>
        <begin position="2849"/>
        <end position="2912"/>
    </location>
</feature>
<feature type="region of interest" description="Disordered" evidence="1">
    <location>
        <begin position="2310"/>
        <end position="2335"/>
    </location>
</feature>
<dbReference type="Gene3D" id="3.90.660.10">
    <property type="match status" value="1"/>
</dbReference>
<feature type="compositionally biased region" description="Low complexity" evidence="1">
    <location>
        <begin position="2458"/>
        <end position="2467"/>
    </location>
</feature>
<feature type="compositionally biased region" description="Polar residues" evidence="1">
    <location>
        <begin position="2535"/>
        <end position="2548"/>
    </location>
</feature>
<feature type="compositionally biased region" description="Basic and acidic residues" evidence="1">
    <location>
        <begin position="2606"/>
        <end position="2615"/>
    </location>
</feature>
<evidence type="ECO:0000313" key="4">
    <source>
        <dbReference type="Proteomes" id="UP000224006"/>
    </source>
</evidence>
<feature type="region of interest" description="Disordered" evidence="1">
    <location>
        <begin position="3083"/>
        <end position="3232"/>
    </location>
</feature>
<feature type="compositionally biased region" description="Basic and acidic residues" evidence="1">
    <location>
        <begin position="2849"/>
        <end position="2859"/>
    </location>
</feature>
<feature type="compositionally biased region" description="Acidic residues" evidence="1">
    <location>
        <begin position="2782"/>
        <end position="2820"/>
    </location>
</feature>
<dbReference type="STRING" id="94643.A0A2A9MD52"/>
<feature type="compositionally biased region" description="Low complexity" evidence="1">
    <location>
        <begin position="3609"/>
        <end position="3623"/>
    </location>
</feature>
<feature type="compositionally biased region" description="Polar residues" evidence="1">
    <location>
        <begin position="100"/>
        <end position="110"/>
    </location>
</feature>
<feature type="region of interest" description="Disordered" evidence="1">
    <location>
        <begin position="1823"/>
        <end position="1856"/>
    </location>
</feature>
<feature type="compositionally biased region" description="Low complexity" evidence="1">
    <location>
        <begin position="3705"/>
        <end position="3714"/>
    </location>
</feature>
<feature type="compositionally biased region" description="Basic and acidic residues" evidence="1">
    <location>
        <begin position="1"/>
        <end position="18"/>
    </location>
</feature>
<feature type="compositionally biased region" description="Basic and acidic residues" evidence="1">
    <location>
        <begin position="3734"/>
        <end position="3743"/>
    </location>
</feature>
<sequence length="3788" mass="402669">MDSRAEEADSGDQSRRGVCEGSSAAACRASKSLSLARLTPDSADYGSEAPAVSVDQEEAMHRDEAKDAGKRGKDRSQSPSRRTSAGRERSEEGNEKPPESNRQQARTDATAESDQDSEDASAGRHASSRAGDDPVSPSSPVAAAPSRPKRDVKRSKYTDMLKGKWTPPASRALEDDTKEKRKRKRRRDAHSVQGSAIPPLASDAGEEMPQLKTPRQTSYGESVSPRSHGGGSGVSRGQSRRAVLLESPLALQSFLQSPLFGEDSFSGPYAVQNSSKSPKRGSFSCDPSLRTSLLSAAPSSANSFTNRGSRGSLCDFQACLQAPRESPWPVLGGHASRLLPPAGATHGSCRSAGGAFHTSELCRIATVAPLTPAGLSLSQPHRGSAHSPWAVKPPPLQRPKEKSATSAAAGRLSCSGSTGGRTDVELNGEATAGSSGESIPACRRAVCGPALPVDLLGFGLPARELARVLRQQLKNESECGAQRARIPTDDRPQPEETRQRVDAEAPVDGAEGKDGKLHQDKQQGRSGGEGSSKLAGVATPSQPLPPSVSQSLSASPSPSCSLSPCSRRRRAGGACPAARAPASDAPVVEQFSLKCDCVVIGAGVSGLAAAAYLRRCGAKVLLVEAKPRVGGRAFTTLLPARQLPDGRSVKDIQVDLGANYMHCVTRFRRRQKRPAASDRLEARKHQHDSAFSYTKKSPFANASGGHSDFNTEPVGKAIGGIVGAAGLPRDCRWRREPSRSVSGIAAVLRPLVADVCGKQNWESTFFSNWYDDRTGARISHASTVRVNHILELIRQRAAAKLAHFPAPTLSASNSQLPTEPAESREGAPEKRTTGLHETSSRQDPPGGAEKVAGASDNGLAPAARASSPPASCPPPSLSHASSASSFTSCISGCVVLPNSEIDEIVPGAVASTVSLSYAAADCFAPPLRTYLRQASARTLPSPSCSSQQATASCNASSRPEARRDASDFDEVCSDALENLRTFPAAADALADACPCVCGARDGAHWPSSRSLPGSRTAVREAASAEPEGGSRSRDRKRKTRTSLISSSAFPSYYPLGEHLLRGLLGAEDSARATVDSLPSLEDTAAPVSGAAAEQERASFASGASCSLCCPDCCTAACGERRRAIEKLREAQLSRGEHALYCALNTCELERLKSSLSAISAADARRGERGGEGAAGEEAGGADDEEGSMESLSVSGKRHNCPRPAAAGDASTAEEPREMECHGGLASSPSTPTGRGLEKTSQAGAFRAAEEEGKQRNGASGFGVPGALQDLPRHPSASPFPVQFPFSLRLHEHSIVRPVFPAALCTDSGCRRSAWDILEESIREVFEEEVLPASLPGEEEEKEEAFPAGRQLPASSTKLNGGDKRSRKGAQSPTRDGSPMGGASQRRASGSSTPLASVEGEEGRVGKARESLRNDTQSLASPSERGKQKSNASPKSSRCALTEQELRMLFVQLQSRLGYVGDLREQSISALKNFPFEVAVLSEQGRERVALSSASREARLEHPHPPAGSGVSRSSSTSLSASRAVWSSSAFLPSGAPASAPPLPSPQSLQTPMSSSRAPFGQQQIPVRLSAASTAGGDVHAYTAGLDAAAERAPGVPSSACGDDGEPAEVGARRAAPLPLIRHFPMPLMASALRTQQQHLLYTLQREQQTPGPRVNPFNAWTASGADKIVVEGWNFLPAFLALQVHPFILTGAAASLVEVCMPDGEKRPHAEADASRSGAEEAEARQDAEWPVRVRLQVHPAAVAFNRSHGLPTKRAQRRGQARDGDSQEERSEADDEDLQEARQAEDSTNTFFHVHAKFAVVALPVSQLSESFLRLGQGMADGRTAHSRRSDPLDAPSIRRASANPDDCQPPLPGSAGLLQFSPALSLEKQQALKRIKMGVHNKIILRWHPDDVFWEPHQLQLNCLDQKFQFLNLHAYGKEGCLLAHSFPPFSNGYGGLQSDEEVVAEVLAVLQRMFGLPDQKLPRLVDYLVTRWQADPFTRGSYSFPAVNAFEDDTEVLRAPHPAENPRVLFAGEYVSKAYFQCVDGAYDTGLRAAECVAHEGLRLPIPPREDKTPLALDVFTGWLASGAGAQGKESEEREGGLAEKRAQSGESSGDESPESRRPCASGPTVLNACPFTGFPLPDVPTELRGYYLTDMSDAGLTDAEGSSPESSFAASPEGRRCPAVKRAELELCEETYLRLCLDFLRSGGEEAGEENSEGDANRNQAAEAFVHCLPFPSQRFFYKAFLAHVPLGVNRSRCPPASAELSALAALPPHDGVGEAEDLHTFLTRAVEVSEKEKDDVLASCSEAAGRLAGLPSRLLPNAHKAEADSLKRSGIRDQVGKPGLSNSHSEAGKGLELELREFVSFLSQYDPFVRKRVLLPLWLAASRVHGGEATADEAKKQAKQETGAEPVASEMKGTGLPVGTVKEEAPEESEPSSCRSASRAAEKTDVQGDEEESSSEAALGTGDGCGTPDAASEAAAGRADSEEEERACLRWRYLRAADVLLRHARAAAFLPSLTPIGLASFLVDSLPRAPHRPLQRAVRLPRQLVKGTSTETSLSSGAGSKSPEAEIVEKAGSGELEAAPCAEARRPSPASANDEVSASELEQRSPPPQGSTAGHAAKNEGARDESDAAIARGRKKASRRGASARRRQRVPANAFHRELGDRLLHQLRRSAFPSSDIAATALRELLKAARDGQSASKEALSLGCGELGERSFSNDERRKGNEGDLGSSTCMRQSPEMNAVRSPLEGAGAQAEKEPTGTMEADEVFPYGVEGGAGEAQMRVSDEGDEERLFSDASEDEERLFSDASEDEERLFSDASEDEERLFSDASEDEERGTYHERLCWMCGVGGDLFLCDGEARDRPHREDAEEKQENVQAAGEQSLNPRDKENERTLKASRPVKDAGLPVPSRRRGAPSRARRRSPSSSRRCRRVFHLACIFPPPTDEELQPDAVWRCPVCRFKRAKRRRLSTSAARPQTAARGGASHSPPSSAGHSLPVARPRVAQTLAAEDLIEQRGVALPGSAFSQQEQKQWVQFLSTHRFGTQSSVALQRVSLKKLFVEVMKCFLATTRRVRRRFDSLVRQRQRREEAQQRKEQRRQWIEQRKEEKRRTKLQRSPQVSTPAAGLGEDEPEAGSVKENAKGGRRARRAAPEEEPGDEGEENAERPAQKRARAAGDSAESREDMEEPEERENSQPQPSSSASRKPRRTIRTRSAVAASAAAGAADSDGVADKSDVEEDEDDDDDDDACLFREDGRPVDPFVAASRDSRFSLALQIMKEVREATARGSRCDFPLSRLAWHIQAGCRCDRAIPVRSRSKRVASPMLLNSTDMSNYRTAPQGDTAAQEQTNGTGARRQELVCRGGLRAQSRAHLRGIADENRSLSRPASPRIAADDGHECKCGRSDGEIERREDRHACLCDAAVIDAAAKAVASLAIRGAGSGGRRDERSHGATGRFTLERQNAGGQAKGEKESRGKEVAAEVLANPSSVIQASHASTDLLHEVEPDESTLKSGHKGTENPFRQAFAQATSSSSLSFLSRFCIAPFVPQPASRASASIPGHDAIGLSYRRGSGGVSGARAAVTRASPGPAAGAGMPYVSRSTPGASVASVSPVPPPGAGLPAHGLQAHPGASSGAPATAAAKKARPSPSPAASSQGSGAPPAAKVPCFSRGRTKAAAKATLFLKGCRRRGQAFSEVDARRVGGGGLSAAVGSCSVARKPGAVASSGAALGGKSRLHSSTVLTPSNRGGSPTIRDRPAHARPDTTGASLVSRSAETPHQNVSSVLGAKAVVKDARGEPAASKDSQGC</sequence>
<feature type="compositionally biased region" description="Basic and acidic residues" evidence="1">
    <location>
        <begin position="2310"/>
        <end position="2324"/>
    </location>
</feature>
<dbReference type="InterPro" id="IPR036188">
    <property type="entry name" value="FAD/NAD-bd_sf"/>
</dbReference>
<feature type="compositionally biased region" description="Basic and acidic residues" evidence="1">
    <location>
        <begin position="510"/>
        <end position="523"/>
    </location>
</feature>
<dbReference type="Gene3D" id="3.30.40.10">
    <property type="entry name" value="Zinc/RING finger domain, C3HC4 (zinc finger)"/>
    <property type="match status" value="1"/>
</dbReference>
<feature type="compositionally biased region" description="Low complexity" evidence="1">
    <location>
        <begin position="123"/>
        <end position="146"/>
    </location>
</feature>
<feature type="compositionally biased region" description="Acidic residues" evidence="1">
    <location>
        <begin position="3219"/>
        <end position="3232"/>
    </location>
</feature>
<feature type="compositionally biased region" description="Low complexity" evidence="1">
    <location>
        <begin position="1545"/>
        <end position="1555"/>
    </location>
</feature>
<reference evidence="3 4" key="1">
    <citation type="submission" date="2017-09" db="EMBL/GenBank/DDBJ databases">
        <title>Genome sequencing of Besnoitia besnoiti strain Bb-Ger1.</title>
        <authorList>
            <person name="Schares G."/>
            <person name="Venepally P."/>
            <person name="Lorenzi H.A."/>
        </authorList>
    </citation>
    <scope>NUCLEOTIDE SEQUENCE [LARGE SCALE GENOMIC DNA]</scope>
    <source>
        <strain evidence="3 4">Bb-Ger1</strain>
    </source>
</reference>
<feature type="region of interest" description="Disordered" evidence="1">
    <location>
        <begin position="475"/>
        <end position="566"/>
    </location>
</feature>
<dbReference type="Pfam" id="PF13450">
    <property type="entry name" value="NAD_binding_8"/>
    <property type="match status" value="1"/>
</dbReference>
<dbReference type="InterPro" id="IPR013083">
    <property type="entry name" value="Znf_RING/FYVE/PHD"/>
</dbReference>
<dbReference type="PANTHER" id="PTHR10742:SF415">
    <property type="entry name" value="CHROMOSOME UNDETERMINED SCAFFOLD_56, WHOLE GENOME SHOTGUN SEQUENCE"/>
    <property type="match status" value="1"/>
</dbReference>
<feature type="region of interest" description="Disordered" evidence="1">
    <location>
        <begin position="3705"/>
        <end position="3788"/>
    </location>
</feature>
<dbReference type="GO" id="GO:0016491">
    <property type="term" value="F:oxidoreductase activity"/>
    <property type="evidence" value="ECO:0007669"/>
    <property type="project" value="InterPro"/>
</dbReference>
<organism evidence="3 4">
    <name type="scientific">Besnoitia besnoiti</name>
    <name type="common">Apicomplexan protozoan</name>
    <dbReference type="NCBI Taxonomy" id="94643"/>
    <lineage>
        <taxon>Eukaryota</taxon>
        <taxon>Sar</taxon>
        <taxon>Alveolata</taxon>
        <taxon>Apicomplexa</taxon>
        <taxon>Conoidasida</taxon>
        <taxon>Coccidia</taxon>
        <taxon>Eucoccidiorida</taxon>
        <taxon>Eimeriorina</taxon>
        <taxon>Sarcocystidae</taxon>
        <taxon>Besnoitia</taxon>
    </lineage>
</organism>
<keyword evidence="4" id="KW-1185">Reference proteome</keyword>
<feature type="region of interest" description="Disordered" evidence="1">
    <location>
        <begin position="1003"/>
        <end position="1042"/>
    </location>
</feature>
<dbReference type="KEGG" id="bbes:BESB_046100"/>
<dbReference type="GeneID" id="40309540"/>